<dbReference type="EMBL" id="BLXT01005381">
    <property type="protein sequence ID" value="GFO22402.1"/>
    <property type="molecule type" value="Genomic_DNA"/>
</dbReference>
<keyword evidence="3" id="KW-1185">Reference proteome</keyword>
<dbReference type="Proteomes" id="UP000735302">
    <property type="component" value="Unassembled WGS sequence"/>
</dbReference>
<evidence type="ECO:0000256" key="1">
    <source>
        <dbReference type="SAM" id="MobiDB-lite"/>
    </source>
</evidence>
<evidence type="ECO:0000313" key="2">
    <source>
        <dbReference type="EMBL" id="GFO22402.1"/>
    </source>
</evidence>
<dbReference type="AlphaFoldDB" id="A0AAV4BSN0"/>
<evidence type="ECO:0000313" key="3">
    <source>
        <dbReference type="Proteomes" id="UP000735302"/>
    </source>
</evidence>
<feature type="compositionally biased region" description="Basic and acidic residues" evidence="1">
    <location>
        <begin position="64"/>
        <end position="79"/>
    </location>
</feature>
<comment type="caution">
    <text evidence="2">The sequence shown here is derived from an EMBL/GenBank/DDBJ whole genome shotgun (WGS) entry which is preliminary data.</text>
</comment>
<sequence length="102" mass="11561">MEFTNLMHSGLRDAALEDNDNRKFNRTWLSCKSCLFTSQASSIVCSSHAHLLLESLVAVRSSEAKPVRHMRDARRHTSDVSRSLTSDATRYRPEFACSESIE</sequence>
<name>A0AAV4BSN0_9GAST</name>
<reference evidence="2 3" key="1">
    <citation type="journal article" date="2021" name="Elife">
        <title>Chloroplast acquisition without the gene transfer in kleptoplastic sea slugs, Plakobranchus ocellatus.</title>
        <authorList>
            <person name="Maeda T."/>
            <person name="Takahashi S."/>
            <person name="Yoshida T."/>
            <person name="Shimamura S."/>
            <person name="Takaki Y."/>
            <person name="Nagai Y."/>
            <person name="Toyoda A."/>
            <person name="Suzuki Y."/>
            <person name="Arimoto A."/>
            <person name="Ishii H."/>
            <person name="Satoh N."/>
            <person name="Nishiyama T."/>
            <person name="Hasebe M."/>
            <person name="Maruyama T."/>
            <person name="Minagawa J."/>
            <person name="Obokata J."/>
            <person name="Shigenobu S."/>
        </authorList>
    </citation>
    <scope>NUCLEOTIDE SEQUENCE [LARGE SCALE GENOMIC DNA]</scope>
</reference>
<protein>
    <submittedName>
        <fullName evidence="2">Uncharacterized protein</fullName>
    </submittedName>
</protein>
<gene>
    <name evidence="2" type="ORF">PoB_004890700</name>
</gene>
<proteinExistence type="predicted"/>
<accession>A0AAV4BSN0</accession>
<organism evidence="2 3">
    <name type="scientific">Plakobranchus ocellatus</name>
    <dbReference type="NCBI Taxonomy" id="259542"/>
    <lineage>
        <taxon>Eukaryota</taxon>
        <taxon>Metazoa</taxon>
        <taxon>Spiralia</taxon>
        <taxon>Lophotrochozoa</taxon>
        <taxon>Mollusca</taxon>
        <taxon>Gastropoda</taxon>
        <taxon>Heterobranchia</taxon>
        <taxon>Euthyneura</taxon>
        <taxon>Panpulmonata</taxon>
        <taxon>Sacoglossa</taxon>
        <taxon>Placobranchoidea</taxon>
        <taxon>Plakobranchidae</taxon>
        <taxon>Plakobranchus</taxon>
    </lineage>
</organism>
<feature type="region of interest" description="Disordered" evidence="1">
    <location>
        <begin position="64"/>
        <end position="84"/>
    </location>
</feature>